<dbReference type="Pfam" id="PF02578">
    <property type="entry name" value="Cu-oxidase_4"/>
    <property type="match status" value="1"/>
</dbReference>
<dbReference type="Gene3D" id="3.60.140.10">
    <property type="entry name" value="CNF1/YfiH-like putative cysteine hydrolases"/>
    <property type="match status" value="1"/>
</dbReference>
<evidence type="ECO:0000256" key="10">
    <source>
        <dbReference type="RuleBase" id="RU361274"/>
    </source>
</evidence>
<dbReference type="Proteomes" id="UP001595556">
    <property type="component" value="Unassembled WGS sequence"/>
</dbReference>
<dbReference type="InterPro" id="IPR011324">
    <property type="entry name" value="Cytotoxic_necrot_fac-like_cat"/>
</dbReference>
<comment type="caution">
    <text evidence="11">The sequence shown here is derived from an EMBL/GenBank/DDBJ whole genome shotgun (WGS) entry which is preliminary data.</text>
</comment>
<reference evidence="12" key="1">
    <citation type="journal article" date="2019" name="Int. J. Syst. Evol. Microbiol.">
        <title>The Global Catalogue of Microorganisms (GCM) 10K type strain sequencing project: providing services to taxonomists for standard genome sequencing and annotation.</title>
        <authorList>
            <consortium name="The Broad Institute Genomics Platform"/>
            <consortium name="The Broad Institute Genome Sequencing Center for Infectious Disease"/>
            <person name="Wu L."/>
            <person name="Ma J."/>
        </authorList>
    </citation>
    <scope>NUCLEOTIDE SEQUENCE [LARGE SCALE GENOMIC DNA]</scope>
    <source>
        <strain evidence="12">KCTC 52168</strain>
    </source>
</reference>
<protein>
    <recommendedName>
        <fullName evidence="10">Purine nucleoside phosphorylase</fullName>
    </recommendedName>
</protein>
<evidence type="ECO:0000313" key="12">
    <source>
        <dbReference type="Proteomes" id="UP001595556"/>
    </source>
</evidence>
<evidence type="ECO:0000256" key="9">
    <source>
        <dbReference type="ARBA" id="ARBA00049893"/>
    </source>
</evidence>
<dbReference type="InterPro" id="IPR003730">
    <property type="entry name" value="Cu_polyphenol_OxRdtase"/>
</dbReference>
<keyword evidence="12" id="KW-1185">Reference proteome</keyword>
<dbReference type="SUPFAM" id="SSF64438">
    <property type="entry name" value="CNF1/YfiH-like putative cysteine hydrolases"/>
    <property type="match status" value="1"/>
</dbReference>
<gene>
    <name evidence="11" type="primary">pgeF</name>
    <name evidence="11" type="ORF">ACFOEN_04040</name>
</gene>
<evidence type="ECO:0000256" key="3">
    <source>
        <dbReference type="ARBA" id="ARBA00022679"/>
    </source>
</evidence>
<evidence type="ECO:0000256" key="1">
    <source>
        <dbReference type="ARBA" id="ARBA00000553"/>
    </source>
</evidence>
<evidence type="ECO:0000256" key="4">
    <source>
        <dbReference type="ARBA" id="ARBA00022723"/>
    </source>
</evidence>
<evidence type="ECO:0000256" key="2">
    <source>
        <dbReference type="ARBA" id="ARBA00007353"/>
    </source>
</evidence>
<sequence length="245" mass="25906">MHVLPAQWPSLPGVHAFTTLRGGGVSQPPFAGLNLRDGQGDDPLAVRQNRALLRKLLPADPVPLNQVHGVAVWDADTPRASGEPPTADAAVTTRRNTVLEIQTADCLPVLIADTQGRAVGAAHAGWRGLASGVIEATLDALQARVPDGRWQVWLGPAIGPQAFEVGAEVREAFVAQNPAAAGAFQPGAPDKFLADIYLLAQQRLAARGVSAVYGGGLCTVSDAQRFFSYRRDRVTGRMASLIWLA</sequence>
<evidence type="ECO:0000256" key="8">
    <source>
        <dbReference type="ARBA" id="ARBA00048968"/>
    </source>
</evidence>
<dbReference type="EMBL" id="JBHRTI010000003">
    <property type="protein sequence ID" value="MFC3146809.1"/>
    <property type="molecule type" value="Genomic_DNA"/>
</dbReference>
<evidence type="ECO:0000313" key="11">
    <source>
        <dbReference type="EMBL" id="MFC3146809.1"/>
    </source>
</evidence>
<evidence type="ECO:0000256" key="6">
    <source>
        <dbReference type="ARBA" id="ARBA00022833"/>
    </source>
</evidence>
<dbReference type="RefSeq" id="WP_377302539.1">
    <property type="nucleotide sequence ID" value="NZ_CP180191.1"/>
</dbReference>
<dbReference type="InterPro" id="IPR038371">
    <property type="entry name" value="Cu_polyphenol_OxRdtase_sf"/>
</dbReference>
<comment type="similarity">
    <text evidence="2 10">Belongs to the purine nucleoside phosphorylase YfiH/LACC1 family.</text>
</comment>
<dbReference type="PANTHER" id="PTHR30616:SF2">
    <property type="entry name" value="PURINE NUCLEOSIDE PHOSPHORYLASE LACC1"/>
    <property type="match status" value="1"/>
</dbReference>
<keyword evidence="6" id="KW-0862">Zinc</keyword>
<dbReference type="PANTHER" id="PTHR30616">
    <property type="entry name" value="UNCHARACTERIZED PROTEIN YFIH"/>
    <property type="match status" value="1"/>
</dbReference>
<organism evidence="11 12">
    <name type="scientific">Piscinibacterium candidicorallinum</name>
    <dbReference type="NCBI Taxonomy" id="1793872"/>
    <lineage>
        <taxon>Bacteria</taxon>
        <taxon>Pseudomonadati</taxon>
        <taxon>Pseudomonadota</taxon>
        <taxon>Betaproteobacteria</taxon>
        <taxon>Burkholderiales</taxon>
        <taxon>Piscinibacterium</taxon>
    </lineage>
</organism>
<comment type="catalytic activity">
    <reaction evidence="8">
        <text>adenosine + phosphate = alpha-D-ribose 1-phosphate + adenine</text>
        <dbReference type="Rhea" id="RHEA:27642"/>
        <dbReference type="ChEBI" id="CHEBI:16335"/>
        <dbReference type="ChEBI" id="CHEBI:16708"/>
        <dbReference type="ChEBI" id="CHEBI:43474"/>
        <dbReference type="ChEBI" id="CHEBI:57720"/>
        <dbReference type="EC" id="2.4.2.1"/>
    </reaction>
    <physiologicalReaction direction="left-to-right" evidence="8">
        <dbReference type="Rhea" id="RHEA:27643"/>
    </physiologicalReaction>
</comment>
<dbReference type="CDD" id="cd16833">
    <property type="entry name" value="YfiH"/>
    <property type="match status" value="1"/>
</dbReference>
<proteinExistence type="inferred from homology"/>
<comment type="catalytic activity">
    <reaction evidence="1">
        <text>inosine + phosphate = alpha-D-ribose 1-phosphate + hypoxanthine</text>
        <dbReference type="Rhea" id="RHEA:27646"/>
        <dbReference type="ChEBI" id="CHEBI:17368"/>
        <dbReference type="ChEBI" id="CHEBI:17596"/>
        <dbReference type="ChEBI" id="CHEBI:43474"/>
        <dbReference type="ChEBI" id="CHEBI:57720"/>
        <dbReference type="EC" id="2.4.2.1"/>
    </reaction>
    <physiologicalReaction direction="left-to-right" evidence="1">
        <dbReference type="Rhea" id="RHEA:27647"/>
    </physiologicalReaction>
</comment>
<comment type="catalytic activity">
    <reaction evidence="7">
        <text>adenosine + H2O + H(+) = inosine + NH4(+)</text>
        <dbReference type="Rhea" id="RHEA:24408"/>
        <dbReference type="ChEBI" id="CHEBI:15377"/>
        <dbReference type="ChEBI" id="CHEBI:15378"/>
        <dbReference type="ChEBI" id="CHEBI:16335"/>
        <dbReference type="ChEBI" id="CHEBI:17596"/>
        <dbReference type="ChEBI" id="CHEBI:28938"/>
        <dbReference type="EC" id="3.5.4.4"/>
    </reaction>
    <physiologicalReaction direction="left-to-right" evidence="7">
        <dbReference type="Rhea" id="RHEA:24409"/>
    </physiologicalReaction>
</comment>
<evidence type="ECO:0000256" key="5">
    <source>
        <dbReference type="ARBA" id="ARBA00022801"/>
    </source>
</evidence>
<keyword evidence="3" id="KW-0808">Transferase</keyword>
<dbReference type="NCBIfam" id="TIGR00726">
    <property type="entry name" value="peptidoglycan editing factor PgeF"/>
    <property type="match status" value="1"/>
</dbReference>
<keyword evidence="5" id="KW-0378">Hydrolase</keyword>
<keyword evidence="4" id="KW-0479">Metal-binding</keyword>
<comment type="catalytic activity">
    <reaction evidence="9">
        <text>S-methyl-5'-thioadenosine + phosphate = 5-(methylsulfanyl)-alpha-D-ribose 1-phosphate + adenine</text>
        <dbReference type="Rhea" id="RHEA:11852"/>
        <dbReference type="ChEBI" id="CHEBI:16708"/>
        <dbReference type="ChEBI" id="CHEBI:17509"/>
        <dbReference type="ChEBI" id="CHEBI:43474"/>
        <dbReference type="ChEBI" id="CHEBI:58533"/>
        <dbReference type="EC" id="2.4.2.28"/>
    </reaction>
    <physiologicalReaction direction="left-to-right" evidence="9">
        <dbReference type="Rhea" id="RHEA:11853"/>
    </physiologicalReaction>
</comment>
<name>A0ABV7GYQ6_9BURK</name>
<evidence type="ECO:0000256" key="7">
    <source>
        <dbReference type="ARBA" id="ARBA00047989"/>
    </source>
</evidence>
<accession>A0ABV7GYQ6</accession>